<dbReference type="InterPro" id="IPR011527">
    <property type="entry name" value="ABC1_TM_dom"/>
</dbReference>
<dbReference type="GO" id="GO:0005886">
    <property type="term" value="C:plasma membrane"/>
    <property type="evidence" value="ECO:0007669"/>
    <property type="project" value="UniProtKB-SubCell"/>
</dbReference>
<feature type="transmembrane region" description="Helical" evidence="9">
    <location>
        <begin position="350"/>
        <end position="371"/>
    </location>
</feature>
<keyword evidence="6 9" id="KW-1133">Transmembrane helix</keyword>
<evidence type="ECO:0000256" key="3">
    <source>
        <dbReference type="ARBA" id="ARBA00022692"/>
    </source>
</evidence>
<dbReference type="EMBL" id="CP005077">
    <property type="protein sequence ID" value="AGM25184.1"/>
    <property type="molecule type" value="Genomic_DNA"/>
</dbReference>
<feature type="domain" description="ABC transmembrane type-1" evidence="11">
    <location>
        <begin position="49"/>
        <end position="375"/>
    </location>
</feature>
<protein>
    <submittedName>
        <fullName evidence="12">ABC transporter ATP-binding protein</fullName>
    </submittedName>
</protein>
<dbReference type="KEGG" id="scr:SCHRY_v1c06060"/>
<feature type="domain" description="ABC transporter" evidence="10">
    <location>
        <begin position="409"/>
        <end position="648"/>
    </location>
</feature>
<dbReference type="PROSITE" id="PS00211">
    <property type="entry name" value="ABC_TRANSPORTER_1"/>
    <property type="match status" value="1"/>
</dbReference>
<evidence type="ECO:0000256" key="9">
    <source>
        <dbReference type="SAM" id="Phobius"/>
    </source>
</evidence>
<organism evidence="12 13">
    <name type="scientific">Spiroplasma chrysopicola DF-1</name>
    <dbReference type="NCBI Taxonomy" id="1276227"/>
    <lineage>
        <taxon>Bacteria</taxon>
        <taxon>Bacillati</taxon>
        <taxon>Mycoplasmatota</taxon>
        <taxon>Mollicutes</taxon>
        <taxon>Entomoplasmatales</taxon>
        <taxon>Spiroplasmataceae</taxon>
        <taxon>Spiroplasma</taxon>
    </lineage>
</organism>
<name>R4UBC4_9MOLU</name>
<dbReference type="STRING" id="1276227.SCHRY_v1c06060"/>
<dbReference type="SUPFAM" id="SSF90123">
    <property type="entry name" value="ABC transporter transmembrane region"/>
    <property type="match status" value="1"/>
</dbReference>
<keyword evidence="7 9" id="KW-0472">Membrane</keyword>
<evidence type="ECO:0000259" key="11">
    <source>
        <dbReference type="PROSITE" id="PS50929"/>
    </source>
</evidence>
<evidence type="ECO:0000256" key="7">
    <source>
        <dbReference type="ARBA" id="ARBA00023136"/>
    </source>
</evidence>
<dbReference type="InterPro" id="IPR036640">
    <property type="entry name" value="ABC1_TM_sf"/>
</dbReference>
<dbReference type="OrthoDB" id="9763744at2"/>
<dbReference type="SUPFAM" id="SSF52540">
    <property type="entry name" value="P-loop containing nucleoside triphosphate hydrolases"/>
    <property type="match status" value="1"/>
</dbReference>
<comment type="subcellular location">
    <subcellularLocation>
        <location evidence="1">Cell membrane</location>
        <topology evidence="1">Multi-pass membrane protein</topology>
    </subcellularLocation>
</comment>
<dbReference type="Pfam" id="PF00664">
    <property type="entry name" value="ABC_membrane"/>
    <property type="match status" value="2"/>
</dbReference>
<keyword evidence="13" id="KW-1185">Reference proteome</keyword>
<dbReference type="InterPro" id="IPR017871">
    <property type="entry name" value="ABC_transporter-like_CS"/>
</dbReference>
<dbReference type="PANTHER" id="PTHR24221">
    <property type="entry name" value="ATP-BINDING CASSETTE SUB-FAMILY B"/>
    <property type="match status" value="1"/>
</dbReference>
<reference evidence="12 13" key="1">
    <citation type="journal article" date="2013" name="Genome Biol. Evol.">
        <title>Complete genomes of two dipteran-associated spiroplasmas provided insights into the origin, dynamics, and impacts of viral invasion in spiroplasma.</title>
        <authorList>
            <person name="Ku C."/>
            <person name="Lo W.S."/>
            <person name="Chen L.L."/>
            <person name="Kuo C.H."/>
        </authorList>
    </citation>
    <scope>NUCLEOTIDE SEQUENCE [LARGE SCALE GENOMIC DNA]</scope>
    <source>
        <strain evidence="12 13">DF-1</strain>
    </source>
</reference>
<dbReference type="FunFam" id="3.40.50.300:FF:000218">
    <property type="entry name" value="Multidrug ABC transporter ATP-binding protein"/>
    <property type="match status" value="1"/>
</dbReference>
<evidence type="ECO:0000256" key="6">
    <source>
        <dbReference type="ARBA" id="ARBA00022989"/>
    </source>
</evidence>
<dbReference type="InterPro" id="IPR003439">
    <property type="entry name" value="ABC_transporter-like_ATP-bd"/>
</dbReference>
<evidence type="ECO:0000256" key="5">
    <source>
        <dbReference type="ARBA" id="ARBA00022840"/>
    </source>
</evidence>
<feature type="transmembrane region" description="Helical" evidence="9">
    <location>
        <begin position="315"/>
        <end position="338"/>
    </location>
</feature>
<evidence type="ECO:0000259" key="10">
    <source>
        <dbReference type="PROSITE" id="PS50893"/>
    </source>
</evidence>
<gene>
    <name evidence="12" type="ORF">SCHRY_v1c06060</name>
</gene>
<keyword evidence="5 12" id="KW-0067">ATP-binding</keyword>
<feature type="transmembrane region" description="Helical" evidence="9">
    <location>
        <begin position="96"/>
        <end position="116"/>
    </location>
</feature>
<dbReference type="Pfam" id="PF00005">
    <property type="entry name" value="ABC_tran"/>
    <property type="match status" value="1"/>
</dbReference>
<feature type="region of interest" description="Disordered" evidence="8">
    <location>
        <begin position="1"/>
        <end position="23"/>
    </location>
</feature>
<dbReference type="GO" id="GO:0005524">
    <property type="term" value="F:ATP binding"/>
    <property type="evidence" value="ECO:0007669"/>
    <property type="project" value="UniProtKB-KW"/>
</dbReference>
<dbReference type="RefSeq" id="WP_016339009.1">
    <property type="nucleotide sequence ID" value="NC_021280.1"/>
</dbReference>
<dbReference type="PATRIC" id="fig|1276227.3.peg.611"/>
<dbReference type="Gene3D" id="3.40.50.300">
    <property type="entry name" value="P-loop containing nucleotide triphosphate hydrolases"/>
    <property type="match status" value="1"/>
</dbReference>
<dbReference type="InterPro" id="IPR027417">
    <property type="entry name" value="P-loop_NTPase"/>
</dbReference>
<dbReference type="PROSITE" id="PS50929">
    <property type="entry name" value="ABC_TM1F"/>
    <property type="match status" value="1"/>
</dbReference>
<dbReference type="SMART" id="SM00382">
    <property type="entry name" value="AAA"/>
    <property type="match status" value="1"/>
</dbReference>
<evidence type="ECO:0000256" key="8">
    <source>
        <dbReference type="SAM" id="MobiDB-lite"/>
    </source>
</evidence>
<evidence type="ECO:0000256" key="4">
    <source>
        <dbReference type="ARBA" id="ARBA00022741"/>
    </source>
</evidence>
<dbReference type="AlphaFoldDB" id="R4UBC4"/>
<dbReference type="Proteomes" id="UP000013964">
    <property type="component" value="Chromosome"/>
</dbReference>
<accession>R4UBC4</accession>
<evidence type="ECO:0000313" key="13">
    <source>
        <dbReference type="Proteomes" id="UP000013964"/>
    </source>
</evidence>
<feature type="transmembrane region" description="Helical" evidence="9">
    <location>
        <begin position="178"/>
        <end position="195"/>
    </location>
</feature>
<comment type="similarity">
    <text evidence="2">Belongs to the ABC transporter superfamily.</text>
</comment>
<dbReference type="CDD" id="cd07346">
    <property type="entry name" value="ABC_6TM_exporters"/>
    <property type="match status" value="1"/>
</dbReference>
<feature type="transmembrane region" description="Helical" evidence="9">
    <location>
        <begin position="44"/>
        <end position="65"/>
    </location>
</feature>
<feature type="transmembrane region" description="Helical" evidence="9">
    <location>
        <begin position="232"/>
        <end position="254"/>
    </location>
</feature>
<dbReference type="InterPro" id="IPR039421">
    <property type="entry name" value="Type_1_exporter"/>
</dbReference>
<dbReference type="PROSITE" id="PS50893">
    <property type="entry name" value="ABC_TRANSPORTER_2"/>
    <property type="match status" value="1"/>
</dbReference>
<feature type="compositionally biased region" description="Basic and acidic residues" evidence="8">
    <location>
        <begin position="12"/>
        <end position="23"/>
    </location>
</feature>
<keyword evidence="3 9" id="KW-0812">Transmembrane</keyword>
<dbReference type="eggNOG" id="COG1132">
    <property type="taxonomic scope" value="Bacteria"/>
</dbReference>
<keyword evidence="4" id="KW-0547">Nucleotide-binding</keyword>
<dbReference type="PANTHER" id="PTHR24221:SF654">
    <property type="entry name" value="ATP-BINDING CASSETTE SUB-FAMILY B MEMBER 6"/>
    <property type="match status" value="1"/>
</dbReference>
<dbReference type="GO" id="GO:0016887">
    <property type="term" value="F:ATP hydrolysis activity"/>
    <property type="evidence" value="ECO:0007669"/>
    <property type="project" value="InterPro"/>
</dbReference>
<evidence type="ECO:0000313" key="12">
    <source>
        <dbReference type="EMBL" id="AGM25184.1"/>
    </source>
</evidence>
<dbReference type="Gene3D" id="1.20.1560.10">
    <property type="entry name" value="ABC transporter type 1, transmembrane domain"/>
    <property type="match status" value="1"/>
</dbReference>
<evidence type="ECO:0000256" key="2">
    <source>
        <dbReference type="ARBA" id="ARBA00005417"/>
    </source>
</evidence>
<evidence type="ECO:0000256" key="1">
    <source>
        <dbReference type="ARBA" id="ARBA00004651"/>
    </source>
</evidence>
<feature type="compositionally biased region" description="Polar residues" evidence="8">
    <location>
        <begin position="1"/>
        <end position="11"/>
    </location>
</feature>
<sequence length="653" mass="73767">MSTTKAQASTNSHEETLAANTHEKDKKPSKMGFFKLLSIYYKQYWFRWLLLIIFVMLTAGITVALPKLTNIVMTELQTGLLARTSLTDPAMPWMTLIYWAIGFAGSFIVSGIFLYLQNWVGGSISRKIEIDIRLKVLNKLIDLDMNYYHDKKMGDILTRLISDTQILGDQAYQVPQNFLNAFFTFFGAIAIMFTLDNRILQYTIDSSGQIIPQIDENGNYVFKDGTGTVAELSGIILGVSFGILLLTAFCFTFIRRLMYKQRQVVSNVNGDVNDRLNAIRLIKSSGTSQYEKERFTDIHKNYYKVSMQAIRAQSLLIAFVITTLTSMNTIALIVGIVFVNQQKLDPTVMLSISMSINSLIFPIIQVVRLLGNLAQASTSSMRVADIFEQTSKIDVHEDRQGLSDISGNIVFENVYFKYDNDDEKEPYILENFNFKFTQGKSYAFVGETGVGKSTIAKLLLRYYDPSKGTIYVNNDKNLKEINLKSYLDHVGYVEQEPQLLYGTFYDNIGYGAMNVSKADIEVAAKKAELYDFISSLPEGFDTVLGERGFILSGGQKQRLVIARMFLRNPEILILDEATSALDNIVEKEIQVELDKLMKGRTTIVIAHRLSTIKNVDQILVLEKGKGVCQTGTFEELKKVDGRFKKLYEAGLMN</sequence>
<dbReference type="GO" id="GO:0034040">
    <property type="term" value="F:ATPase-coupled lipid transmembrane transporter activity"/>
    <property type="evidence" value="ECO:0007669"/>
    <property type="project" value="TreeGrafter"/>
</dbReference>
<dbReference type="GO" id="GO:0140359">
    <property type="term" value="F:ABC-type transporter activity"/>
    <property type="evidence" value="ECO:0007669"/>
    <property type="project" value="InterPro"/>
</dbReference>
<dbReference type="HOGENOM" id="CLU_000604_84_3_14"/>
<proteinExistence type="inferred from homology"/>
<dbReference type="InterPro" id="IPR003593">
    <property type="entry name" value="AAA+_ATPase"/>
</dbReference>